<evidence type="ECO:0000313" key="5">
    <source>
        <dbReference type="Proteomes" id="UP000304148"/>
    </source>
</evidence>
<evidence type="ECO:0000313" key="4">
    <source>
        <dbReference type="EMBL" id="SYX82733.1"/>
    </source>
</evidence>
<keyword evidence="6" id="KW-1185">Reference proteome</keyword>
<evidence type="ECO:0000313" key="6">
    <source>
        <dbReference type="Proteomes" id="UP001527090"/>
    </source>
</evidence>
<organism evidence="4 5">
    <name type="scientific">Paenibacillus alvei</name>
    <name type="common">Bacillus alvei</name>
    <dbReference type="NCBI Taxonomy" id="44250"/>
    <lineage>
        <taxon>Bacteria</taxon>
        <taxon>Bacillati</taxon>
        <taxon>Bacillota</taxon>
        <taxon>Bacilli</taxon>
        <taxon>Bacillales</taxon>
        <taxon>Paenibacillaceae</taxon>
        <taxon>Paenibacillus</taxon>
    </lineage>
</organism>
<dbReference type="Proteomes" id="UP000304148">
    <property type="component" value="Chromosome"/>
</dbReference>
<reference evidence="3 6" key="3">
    <citation type="submission" date="2022-05" db="EMBL/GenBank/DDBJ databases">
        <title>Genome Sequencing of Bee-Associated Microbes.</title>
        <authorList>
            <person name="Dunlap C."/>
        </authorList>
    </citation>
    <scope>NUCLEOTIDE SEQUENCE [LARGE SCALE GENOMIC DNA]</scope>
    <source>
        <strain evidence="3 6">NRRL NRS-750</strain>
    </source>
</reference>
<protein>
    <submittedName>
        <fullName evidence="3">DUF4183 domain-containing protein</fullName>
    </submittedName>
</protein>
<dbReference type="RefSeq" id="WP_021262518.1">
    <property type="nucleotide sequence ID" value="NZ_JAMDLY010000014.1"/>
</dbReference>
<dbReference type="EMBL" id="JAMDLY010000014">
    <property type="protein sequence ID" value="MCY9531122.1"/>
    <property type="molecule type" value="Genomic_DNA"/>
</dbReference>
<dbReference type="Pfam" id="PF13799">
    <property type="entry name" value="DUF4183"/>
    <property type="match status" value="1"/>
</dbReference>
<name>A0A383R7G1_PAEAL</name>
<reference evidence="4" key="2">
    <citation type="submission" date="2018-08" db="EMBL/GenBank/DDBJ databases">
        <authorList>
            <person name="Ferrada E.E."/>
            <person name="Latorre B.A."/>
        </authorList>
    </citation>
    <scope>NUCLEOTIDE SEQUENCE</scope>
    <source>
        <strain evidence="4">Paenibacillus B-LR1</strain>
    </source>
</reference>
<feature type="chain" id="PRO_5016921242" evidence="1">
    <location>
        <begin position="31"/>
        <end position="94"/>
    </location>
</feature>
<gene>
    <name evidence="3" type="ORF">M5X04_17590</name>
    <name evidence="4" type="ORF">PBLR_11155</name>
</gene>
<accession>A0A383R7G1</accession>
<reference evidence="5" key="1">
    <citation type="submission" date="2018-08" db="EMBL/GenBank/DDBJ databases">
        <authorList>
            <person name="Chevrot R."/>
        </authorList>
    </citation>
    <scope>NUCLEOTIDE SEQUENCE [LARGE SCALE GENOMIC DNA]</scope>
</reference>
<keyword evidence="1" id="KW-0732">Signal</keyword>
<dbReference type="InterPro" id="IPR025237">
    <property type="entry name" value="DUF4183"/>
</dbReference>
<dbReference type="Proteomes" id="UP001527090">
    <property type="component" value="Unassembled WGS sequence"/>
</dbReference>
<feature type="signal peptide" evidence="1">
    <location>
        <begin position="1"/>
        <end position="30"/>
    </location>
</feature>
<proteinExistence type="predicted"/>
<sequence>MAIIKPFLASRRFAATLSAGTGTGAAFAVAATSFTNDTGAAATAFPSSFAYYNLYINGVLQTGDTSTITTTNVTIPGGDALDGATPILIEFVIT</sequence>
<dbReference type="EMBL" id="LS992241">
    <property type="protein sequence ID" value="SYX82733.1"/>
    <property type="molecule type" value="Genomic_DNA"/>
</dbReference>
<evidence type="ECO:0000256" key="1">
    <source>
        <dbReference type="SAM" id="SignalP"/>
    </source>
</evidence>
<evidence type="ECO:0000313" key="3">
    <source>
        <dbReference type="EMBL" id="MCY9531122.1"/>
    </source>
</evidence>
<dbReference type="AlphaFoldDB" id="A0A383R7G1"/>
<feature type="domain" description="DUF4183" evidence="2">
    <location>
        <begin position="23"/>
        <end position="91"/>
    </location>
</feature>
<evidence type="ECO:0000259" key="2">
    <source>
        <dbReference type="Pfam" id="PF13799"/>
    </source>
</evidence>